<proteinExistence type="inferred from homology"/>
<dbReference type="PANTHER" id="PTHR43298:SF2">
    <property type="entry name" value="FMN_FAD EXPORTER YEEO-RELATED"/>
    <property type="match status" value="1"/>
</dbReference>
<evidence type="ECO:0000256" key="6">
    <source>
        <dbReference type="SAM" id="Phobius"/>
    </source>
</evidence>
<gene>
    <name evidence="7" type="ORF">J2Z62_000167</name>
</gene>
<dbReference type="RefSeq" id="WP_256547571.1">
    <property type="nucleotide sequence ID" value="NZ_CP101809.1"/>
</dbReference>
<feature type="transmembrane region" description="Helical" evidence="6">
    <location>
        <begin position="198"/>
        <end position="219"/>
    </location>
</feature>
<feature type="transmembrane region" description="Helical" evidence="6">
    <location>
        <begin position="286"/>
        <end position="312"/>
    </location>
</feature>
<evidence type="ECO:0000313" key="8">
    <source>
        <dbReference type="Proteomes" id="UP001240643"/>
    </source>
</evidence>
<name>A0ABU0LYF6_9BACT</name>
<evidence type="ECO:0000256" key="5">
    <source>
        <dbReference type="ARBA" id="ARBA00031636"/>
    </source>
</evidence>
<sequence length="512" mass="57122">MQILSKLKAYFPDNRAEWKLYLAKTIPIVFGALFFALNSFVDNFMVTSIPNATASLGFANSWTAVITSFFIGVGVFGSVLVGQFYGAKKYQQVVEVVNYRISFSLLITLIFAIVAWSVPGPFLDVFSHGQDRDPAQTIEYLRIIAISWVLLAFAYNSGNLLREVAFAKLSFISTLITLFTNIIFNLLFVYVAKWGAVGTAYASVIATGVGLILSVVFLYRAKREIMINYFLFWKFSKVIFIQFNKRILGTLIYSVAINLVVFRSSLWNFGFPSLGPEEYQVTGPGVLGLALAIANLMTSSFQAINGNINYFVGRFIGIGDWQLALRNSKKVMGINFLVALSLTIATALLIYILTLIPGFASGVHISAYNYMVNVKHASEAEATATAWKAEAFYLNHLRETVWVAAVYNPIWMLLLTTLRIIGSGGRSNIVSLANMISGILQIVWLAIIVYAILPYSSTLRENLALSTVLFYASDIIKWGGFELMKLKMQWIRNLNVEHEDLVAKEKLPQLNQ</sequence>
<feature type="transmembrane region" description="Helical" evidence="6">
    <location>
        <begin position="61"/>
        <end position="85"/>
    </location>
</feature>
<feature type="transmembrane region" description="Helical" evidence="6">
    <location>
        <begin position="429"/>
        <end position="452"/>
    </location>
</feature>
<dbReference type="PANTHER" id="PTHR43298">
    <property type="entry name" value="MULTIDRUG RESISTANCE PROTEIN NORM-RELATED"/>
    <property type="match status" value="1"/>
</dbReference>
<feature type="transmembrane region" description="Helical" evidence="6">
    <location>
        <begin position="169"/>
        <end position="192"/>
    </location>
</feature>
<reference evidence="7" key="1">
    <citation type="submission" date="2023-07" db="EMBL/GenBank/DDBJ databases">
        <title>Genomic Encyclopedia of Type Strains, Phase IV (KMG-IV): sequencing the most valuable type-strain genomes for metagenomic binning, comparative biology and taxonomic classification.</title>
        <authorList>
            <person name="Goeker M."/>
        </authorList>
    </citation>
    <scope>NUCLEOTIDE SEQUENCE [LARGE SCALE GENOMIC DNA]</scope>
    <source>
        <strain evidence="7">DSM 21204</strain>
    </source>
</reference>
<dbReference type="Pfam" id="PF01554">
    <property type="entry name" value="MatE"/>
    <property type="match status" value="1"/>
</dbReference>
<comment type="function">
    <text evidence="1">Multidrug efflux pump.</text>
</comment>
<feature type="transmembrane region" description="Helical" evidence="6">
    <location>
        <begin position="21"/>
        <end position="41"/>
    </location>
</feature>
<dbReference type="EMBL" id="JAUSWO010000001">
    <property type="protein sequence ID" value="MDQ0513729.1"/>
    <property type="molecule type" value="Genomic_DNA"/>
</dbReference>
<dbReference type="InterPro" id="IPR002528">
    <property type="entry name" value="MATE_fam"/>
</dbReference>
<evidence type="ECO:0000256" key="1">
    <source>
        <dbReference type="ARBA" id="ARBA00003408"/>
    </source>
</evidence>
<keyword evidence="4" id="KW-0813">Transport</keyword>
<feature type="transmembrane region" description="Helical" evidence="6">
    <location>
        <begin position="464"/>
        <end position="484"/>
    </location>
</feature>
<keyword evidence="8" id="KW-1185">Reference proteome</keyword>
<dbReference type="InterPro" id="IPR050222">
    <property type="entry name" value="MATE_MdtK"/>
</dbReference>
<organism evidence="7 8">
    <name type="scientific">Mycoplasmoides fastidiosum</name>
    <dbReference type="NCBI Taxonomy" id="92758"/>
    <lineage>
        <taxon>Bacteria</taxon>
        <taxon>Bacillati</taxon>
        <taxon>Mycoplasmatota</taxon>
        <taxon>Mycoplasmoidales</taxon>
        <taxon>Mycoplasmoidaceae</taxon>
        <taxon>Mycoplasmoides</taxon>
    </lineage>
</organism>
<feature type="transmembrane region" description="Helical" evidence="6">
    <location>
        <begin position="401"/>
        <end position="422"/>
    </location>
</feature>
<feature type="transmembrane region" description="Helical" evidence="6">
    <location>
        <begin position="333"/>
        <end position="356"/>
    </location>
</feature>
<keyword evidence="6" id="KW-1133">Transmembrane helix</keyword>
<evidence type="ECO:0000313" key="7">
    <source>
        <dbReference type="EMBL" id="MDQ0513729.1"/>
    </source>
</evidence>
<comment type="caution">
    <text evidence="7">The sequence shown here is derived from an EMBL/GenBank/DDBJ whole genome shotgun (WGS) entry which is preliminary data.</text>
</comment>
<evidence type="ECO:0000256" key="2">
    <source>
        <dbReference type="ARBA" id="ARBA00010199"/>
    </source>
</evidence>
<feature type="transmembrane region" description="Helical" evidence="6">
    <location>
        <begin position="138"/>
        <end position="157"/>
    </location>
</feature>
<evidence type="ECO:0000256" key="4">
    <source>
        <dbReference type="ARBA" id="ARBA00022448"/>
    </source>
</evidence>
<keyword evidence="6" id="KW-0812">Transmembrane</keyword>
<accession>A0ABU0LYF6</accession>
<comment type="similarity">
    <text evidence="2">Belongs to the multi antimicrobial extrusion (MATE) (TC 2.A.66.1) family.</text>
</comment>
<keyword evidence="6" id="KW-0472">Membrane</keyword>
<evidence type="ECO:0000256" key="3">
    <source>
        <dbReference type="ARBA" id="ARBA00020268"/>
    </source>
</evidence>
<protein>
    <recommendedName>
        <fullName evidence="3">Probable multidrug resistance protein NorM</fullName>
    </recommendedName>
    <alternativeName>
        <fullName evidence="5">Multidrug-efflux transporter</fullName>
    </alternativeName>
</protein>
<feature type="transmembrane region" description="Helical" evidence="6">
    <location>
        <begin position="247"/>
        <end position="266"/>
    </location>
</feature>
<feature type="transmembrane region" description="Helical" evidence="6">
    <location>
        <begin position="97"/>
        <end position="118"/>
    </location>
</feature>
<dbReference type="Proteomes" id="UP001240643">
    <property type="component" value="Unassembled WGS sequence"/>
</dbReference>